<evidence type="ECO:0000313" key="8">
    <source>
        <dbReference type="EMBL" id="KAK7401496.1"/>
    </source>
</evidence>
<dbReference type="SMART" id="SM01019">
    <property type="entry name" value="B3"/>
    <property type="match status" value="2"/>
</dbReference>
<keyword evidence="3" id="KW-0238">DNA-binding</keyword>
<sequence>MQPHGRRNVEKVSKHFLKIILPSPIHADQMRIPKEFLKRFGDELSTVATISVPDGRVWKMRLKKCGKDVLFCSQWREFVKYYSLHYGSHLVFRYEGNSKFHVLIFDITSAEIYYPCKTGGTDGESNLESRSRKKSKVDVNSKSQNQNPPRKKQSCCCHEKQVKFDYSETENYSCWEIAKNDSAIAKTKNPSVTSTIRTCNLYVPSKFAGKYLKPKVWMMLQNCNGEQWVVSCINHTGSSGAMLITRGWIKFVRDNHLSEGDPCELELIKNNPVVLKLTLL</sequence>
<keyword evidence="4" id="KW-0804">Transcription</keyword>
<organism evidence="8 9">
    <name type="scientific">Psophocarpus tetragonolobus</name>
    <name type="common">Winged bean</name>
    <name type="synonym">Dolichos tetragonolobus</name>
    <dbReference type="NCBI Taxonomy" id="3891"/>
    <lineage>
        <taxon>Eukaryota</taxon>
        <taxon>Viridiplantae</taxon>
        <taxon>Streptophyta</taxon>
        <taxon>Embryophyta</taxon>
        <taxon>Tracheophyta</taxon>
        <taxon>Spermatophyta</taxon>
        <taxon>Magnoliopsida</taxon>
        <taxon>eudicotyledons</taxon>
        <taxon>Gunneridae</taxon>
        <taxon>Pentapetalae</taxon>
        <taxon>rosids</taxon>
        <taxon>fabids</taxon>
        <taxon>Fabales</taxon>
        <taxon>Fabaceae</taxon>
        <taxon>Papilionoideae</taxon>
        <taxon>50 kb inversion clade</taxon>
        <taxon>NPAAA clade</taxon>
        <taxon>indigoferoid/millettioid clade</taxon>
        <taxon>Phaseoleae</taxon>
        <taxon>Psophocarpus</taxon>
    </lineage>
</organism>
<dbReference type="PANTHER" id="PTHR31920">
    <property type="entry name" value="B3 DOMAIN-CONTAINING"/>
    <property type="match status" value="1"/>
</dbReference>
<feature type="region of interest" description="Disordered" evidence="6">
    <location>
        <begin position="122"/>
        <end position="153"/>
    </location>
</feature>
<dbReference type="Gene3D" id="2.40.330.10">
    <property type="entry name" value="DNA-binding pseudobarrel domain"/>
    <property type="match status" value="2"/>
</dbReference>
<accession>A0AAN9SRU3</accession>
<dbReference type="PANTHER" id="PTHR31920:SF37">
    <property type="entry name" value="B3 DOMAIN-CONTAINING TRANSCRIPTION FACTOR VRN1"/>
    <property type="match status" value="1"/>
</dbReference>
<feature type="compositionally biased region" description="Polar residues" evidence="6">
    <location>
        <begin position="138"/>
        <end position="148"/>
    </location>
</feature>
<protein>
    <recommendedName>
        <fullName evidence="7">TF-B3 domain-containing protein</fullName>
    </recommendedName>
</protein>
<feature type="domain" description="TF-B3" evidence="7">
    <location>
        <begin position="15"/>
        <end position="108"/>
    </location>
</feature>
<keyword evidence="5" id="KW-0539">Nucleus</keyword>
<dbReference type="InterPro" id="IPR050655">
    <property type="entry name" value="Plant_B3_domain"/>
</dbReference>
<evidence type="ECO:0000313" key="9">
    <source>
        <dbReference type="Proteomes" id="UP001386955"/>
    </source>
</evidence>
<evidence type="ECO:0000259" key="7">
    <source>
        <dbReference type="PROSITE" id="PS50863"/>
    </source>
</evidence>
<dbReference type="SUPFAM" id="SSF101936">
    <property type="entry name" value="DNA-binding pseudobarrel domain"/>
    <property type="match status" value="2"/>
</dbReference>
<dbReference type="GO" id="GO:0003677">
    <property type="term" value="F:DNA binding"/>
    <property type="evidence" value="ECO:0007669"/>
    <property type="project" value="UniProtKB-KW"/>
</dbReference>
<dbReference type="Pfam" id="PF02362">
    <property type="entry name" value="B3"/>
    <property type="match status" value="2"/>
</dbReference>
<keyword evidence="2" id="KW-0805">Transcription regulation</keyword>
<dbReference type="PROSITE" id="PS50863">
    <property type="entry name" value="B3"/>
    <property type="match status" value="2"/>
</dbReference>
<feature type="domain" description="TF-B3" evidence="7">
    <location>
        <begin position="186"/>
        <end position="280"/>
    </location>
</feature>
<evidence type="ECO:0000256" key="1">
    <source>
        <dbReference type="ARBA" id="ARBA00004123"/>
    </source>
</evidence>
<evidence type="ECO:0000256" key="2">
    <source>
        <dbReference type="ARBA" id="ARBA00023015"/>
    </source>
</evidence>
<dbReference type="InterPro" id="IPR003340">
    <property type="entry name" value="B3_DNA-bd"/>
</dbReference>
<comment type="caution">
    <text evidence="8">The sequence shown here is derived from an EMBL/GenBank/DDBJ whole genome shotgun (WGS) entry which is preliminary data.</text>
</comment>
<evidence type="ECO:0000256" key="3">
    <source>
        <dbReference type="ARBA" id="ARBA00023125"/>
    </source>
</evidence>
<dbReference type="CDD" id="cd10017">
    <property type="entry name" value="B3_DNA"/>
    <property type="match status" value="2"/>
</dbReference>
<proteinExistence type="predicted"/>
<dbReference type="AlphaFoldDB" id="A0AAN9SRU3"/>
<gene>
    <name evidence="8" type="ORF">VNO78_13026</name>
</gene>
<dbReference type="EMBL" id="JAYMYS010000003">
    <property type="protein sequence ID" value="KAK7401496.1"/>
    <property type="molecule type" value="Genomic_DNA"/>
</dbReference>
<comment type="subcellular location">
    <subcellularLocation>
        <location evidence="1">Nucleus</location>
    </subcellularLocation>
</comment>
<reference evidence="8 9" key="1">
    <citation type="submission" date="2024-01" db="EMBL/GenBank/DDBJ databases">
        <title>The genomes of 5 underutilized Papilionoideae crops provide insights into root nodulation and disease resistanc.</title>
        <authorList>
            <person name="Jiang F."/>
        </authorList>
    </citation>
    <scope>NUCLEOTIDE SEQUENCE [LARGE SCALE GENOMIC DNA]</scope>
    <source>
        <strain evidence="8">DUOXIRENSHENG_FW03</strain>
        <tissue evidence="8">Leaves</tissue>
    </source>
</reference>
<dbReference type="GO" id="GO:0005634">
    <property type="term" value="C:nucleus"/>
    <property type="evidence" value="ECO:0007669"/>
    <property type="project" value="UniProtKB-SubCell"/>
</dbReference>
<dbReference type="Proteomes" id="UP001386955">
    <property type="component" value="Unassembled WGS sequence"/>
</dbReference>
<evidence type="ECO:0000256" key="6">
    <source>
        <dbReference type="SAM" id="MobiDB-lite"/>
    </source>
</evidence>
<name>A0AAN9SRU3_PSOTE</name>
<keyword evidence="9" id="KW-1185">Reference proteome</keyword>
<dbReference type="InterPro" id="IPR015300">
    <property type="entry name" value="DNA-bd_pseudobarrel_sf"/>
</dbReference>
<evidence type="ECO:0000256" key="5">
    <source>
        <dbReference type="ARBA" id="ARBA00023242"/>
    </source>
</evidence>
<evidence type="ECO:0000256" key="4">
    <source>
        <dbReference type="ARBA" id="ARBA00023163"/>
    </source>
</evidence>